<evidence type="ECO:0000256" key="1">
    <source>
        <dbReference type="ARBA" id="ARBA00022630"/>
    </source>
</evidence>
<feature type="domain" description="FAD-binding PCMH-type" evidence="4">
    <location>
        <begin position="29"/>
        <end position="197"/>
    </location>
</feature>
<dbReference type="PANTHER" id="PTHR43762:SF1">
    <property type="entry name" value="D-ARABINONO-1,4-LACTONE OXIDASE"/>
    <property type="match status" value="1"/>
</dbReference>
<dbReference type="Gene3D" id="1.10.45.10">
    <property type="entry name" value="Vanillyl-alcohol Oxidase, Chain A, domain 4"/>
    <property type="match status" value="1"/>
</dbReference>
<dbReference type="InterPro" id="IPR016167">
    <property type="entry name" value="FAD-bd_PCMH_sub1"/>
</dbReference>
<dbReference type="OrthoDB" id="9800184at2"/>
<dbReference type="PROSITE" id="PS51387">
    <property type="entry name" value="FAD_PCMH"/>
    <property type="match status" value="1"/>
</dbReference>
<evidence type="ECO:0000313" key="6">
    <source>
        <dbReference type="Proteomes" id="UP000199187"/>
    </source>
</evidence>
<dbReference type="InterPro" id="IPR016166">
    <property type="entry name" value="FAD-bd_PCMH"/>
</dbReference>
<dbReference type="EMBL" id="FPAU01000001">
    <property type="protein sequence ID" value="SFT40119.1"/>
    <property type="molecule type" value="Genomic_DNA"/>
</dbReference>
<organism evidence="5 6">
    <name type="scientific">Kosakonia arachidis</name>
    <dbReference type="NCBI Taxonomy" id="551989"/>
    <lineage>
        <taxon>Bacteria</taxon>
        <taxon>Pseudomonadati</taxon>
        <taxon>Pseudomonadota</taxon>
        <taxon>Gammaproteobacteria</taxon>
        <taxon>Enterobacterales</taxon>
        <taxon>Enterobacteriaceae</taxon>
        <taxon>Kosakonia</taxon>
    </lineage>
</organism>
<dbReference type="Pfam" id="PF01565">
    <property type="entry name" value="FAD_binding_4"/>
    <property type="match status" value="1"/>
</dbReference>
<dbReference type="GO" id="GO:0071949">
    <property type="term" value="F:FAD binding"/>
    <property type="evidence" value="ECO:0007669"/>
    <property type="project" value="InterPro"/>
</dbReference>
<dbReference type="InterPro" id="IPR007173">
    <property type="entry name" value="ALO_C"/>
</dbReference>
<dbReference type="InterPro" id="IPR016164">
    <property type="entry name" value="FAD-linked_Oxase-like_C"/>
</dbReference>
<name>A0A1I6XNU0_9ENTR</name>
<dbReference type="AlphaFoldDB" id="A0A1I6XNU0"/>
<protein>
    <submittedName>
        <fullName evidence="5">FAD/FMN-containing dehydrogenase</fullName>
    </submittedName>
</protein>
<dbReference type="Gene3D" id="3.30.465.10">
    <property type="match status" value="1"/>
</dbReference>
<dbReference type="InterPro" id="IPR010031">
    <property type="entry name" value="FAD_lactone_oxidase-like"/>
</dbReference>
<dbReference type="PANTHER" id="PTHR43762">
    <property type="entry name" value="L-GULONOLACTONE OXIDASE"/>
    <property type="match status" value="1"/>
</dbReference>
<accession>A0A1I6XNU0</accession>
<dbReference type="Pfam" id="PF04030">
    <property type="entry name" value="ALO"/>
    <property type="match status" value="1"/>
</dbReference>
<keyword evidence="3" id="KW-0560">Oxidoreductase</keyword>
<evidence type="ECO:0000256" key="2">
    <source>
        <dbReference type="ARBA" id="ARBA00022827"/>
    </source>
</evidence>
<dbReference type="GO" id="GO:0016020">
    <property type="term" value="C:membrane"/>
    <property type="evidence" value="ECO:0007669"/>
    <property type="project" value="InterPro"/>
</dbReference>
<gene>
    <name evidence="5" type="ORF">SAMN05192562_101112</name>
</gene>
<dbReference type="Gene3D" id="3.30.70.2520">
    <property type="match status" value="1"/>
</dbReference>
<dbReference type="RefSeq" id="WP_090118329.1">
    <property type="nucleotide sequence ID" value="NZ_CP045300.1"/>
</dbReference>
<sequence length="460" mass="51382">MIATQTLFPRRQPHPDQSDPAILNWAKNATLAAENALQTPENEAQLQEMIAAAAGKIRFIGNRMSPGRMLALSGQKDRLVDLSRLRGVLDVGNDSVTFGAGTPLHEMFETLTAMNRMLAASPGVIDAQTLAGAISTGTHGQGMQQSSLADEALRIRLVDATGKVHEIDRQHRWFGAAQLGLGTLGAISAVTLRTRPFTLFTCFKSASNADTLAEDLNDWNAQWAFSKAWWFPDENKVHAWNAREATAEEQARWHDNHGDLVEMEATDAQMNGTVDKTLAQMRDDTRIVDDNGKPFRTVTRFKDFTDVIGDIYQIFCRGIATPQINIEIGIPMARVPAVMARIKAWHTRSHPHMHYPIILRCTGPSQAWLSPAWQEPTCFFGFVVYYAADGSLSEEGLEFLRAAERLLAEEGGKPHWGKYFDPTLYDWPALYPQWSAFQDVRRQFDPQGKFLNPFITELLA</sequence>
<dbReference type="InterPro" id="IPR016169">
    <property type="entry name" value="FAD-bd_PCMH_sub2"/>
</dbReference>
<evidence type="ECO:0000313" key="5">
    <source>
        <dbReference type="EMBL" id="SFT40119.1"/>
    </source>
</evidence>
<dbReference type="GO" id="GO:0003885">
    <property type="term" value="F:D-arabinono-1,4-lactone oxidase activity"/>
    <property type="evidence" value="ECO:0007669"/>
    <property type="project" value="InterPro"/>
</dbReference>
<dbReference type="InterPro" id="IPR036318">
    <property type="entry name" value="FAD-bd_PCMH-like_sf"/>
</dbReference>
<dbReference type="InterPro" id="IPR016171">
    <property type="entry name" value="Vanillyl_alc_oxidase_C-sub2"/>
</dbReference>
<dbReference type="Gene3D" id="3.30.43.10">
    <property type="entry name" value="Uridine Diphospho-n-acetylenolpyruvylglucosamine Reductase, domain 2"/>
    <property type="match status" value="1"/>
</dbReference>
<dbReference type="SUPFAM" id="SSF56176">
    <property type="entry name" value="FAD-binding/transporter-associated domain-like"/>
    <property type="match status" value="1"/>
</dbReference>
<evidence type="ECO:0000256" key="3">
    <source>
        <dbReference type="ARBA" id="ARBA00023002"/>
    </source>
</evidence>
<proteinExistence type="predicted"/>
<keyword evidence="1" id="KW-0285">Flavoprotein</keyword>
<dbReference type="PIRSF" id="PIRSF000136">
    <property type="entry name" value="LGO_GLO"/>
    <property type="match status" value="1"/>
</dbReference>
<keyword evidence="2" id="KW-0274">FAD</keyword>
<dbReference type="InterPro" id="IPR006094">
    <property type="entry name" value="Oxid_FAD_bind_N"/>
</dbReference>
<dbReference type="SUPFAM" id="SSF55103">
    <property type="entry name" value="FAD-linked oxidases, C-terminal domain"/>
    <property type="match status" value="1"/>
</dbReference>
<keyword evidence="6" id="KW-1185">Reference proteome</keyword>
<evidence type="ECO:0000259" key="4">
    <source>
        <dbReference type="PROSITE" id="PS51387"/>
    </source>
</evidence>
<reference evidence="6" key="1">
    <citation type="submission" date="2016-10" db="EMBL/GenBank/DDBJ databases">
        <authorList>
            <person name="Varghese N."/>
            <person name="Submissions S."/>
        </authorList>
    </citation>
    <scope>NUCLEOTIDE SEQUENCE [LARGE SCALE GENOMIC DNA]</scope>
    <source>
        <strain evidence="6">Ah-143</strain>
    </source>
</reference>
<dbReference type="Proteomes" id="UP000199187">
    <property type="component" value="Unassembled WGS sequence"/>
</dbReference>